<feature type="binding site" evidence="6">
    <location>
        <position position="88"/>
    </location>
    <ligand>
        <name>FMN</name>
        <dbReference type="ChEBI" id="CHEBI:58210"/>
    </ligand>
</feature>
<dbReference type="SUPFAM" id="SSF50475">
    <property type="entry name" value="FMN-binding split barrel"/>
    <property type="match status" value="1"/>
</dbReference>
<dbReference type="GO" id="GO:0008615">
    <property type="term" value="P:pyridoxine biosynthetic process"/>
    <property type="evidence" value="ECO:0007669"/>
    <property type="project" value="UniProtKB-UniRule"/>
</dbReference>
<sequence>MRSEEYGRVVYSGSGLEGLGSGDTKTTVLELFESWWAQALADPRVGEPAAASLATFDAAGGLPDNRILLIKDFDAGGLRFFTNLDSAKGRQLETTPDAAAVMLWHPMFRQVRFRGPVERTTRDEDREYWVTRPQASQLASWSSSQSAPVASREAVTAGFAAAESRFRDTEVPLPEQWGGYRLRPAEVEFWVGMPARLHDRVLWRTSDGRPRPLDSPDGWESQRLQP</sequence>
<dbReference type="EC" id="1.4.3.5" evidence="5"/>
<evidence type="ECO:0000256" key="5">
    <source>
        <dbReference type="NCBIfam" id="TIGR00558"/>
    </source>
</evidence>
<protein>
    <recommendedName>
        <fullName evidence="5">Pyridoxamine 5'-phosphate oxidase</fullName>
        <ecNumber evidence="5">1.4.3.5</ecNumber>
    </recommendedName>
</protein>
<feature type="domain" description="Pyridoxamine 5'-phosphate oxidase N-terminal" evidence="8">
    <location>
        <begin position="46"/>
        <end position="155"/>
    </location>
</feature>
<dbReference type="Gene3D" id="2.30.110.10">
    <property type="entry name" value="Electron Transport, Fmn-binding Protein, Chain A"/>
    <property type="match status" value="1"/>
</dbReference>
<dbReference type="PANTHER" id="PTHR10851:SF0">
    <property type="entry name" value="PYRIDOXINE-5'-PHOSPHATE OXIDASE"/>
    <property type="match status" value="1"/>
</dbReference>
<gene>
    <name evidence="10" type="primary">pdxH</name>
    <name evidence="10" type="ORF">FCK90_13740</name>
</gene>
<dbReference type="InterPro" id="IPR000659">
    <property type="entry name" value="Pyridox_Oxase"/>
</dbReference>
<feature type="binding site" evidence="6">
    <location>
        <position position="190"/>
    </location>
    <ligand>
        <name>FMN</name>
        <dbReference type="ChEBI" id="CHEBI:58210"/>
    </ligand>
</feature>
<evidence type="ECO:0000259" key="8">
    <source>
        <dbReference type="Pfam" id="PF01243"/>
    </source>
</evidence>
<evidence type="ECO:0000256" key="7">
    <source>
        <dbReference type="SAM" id="MobiDB-lite"/>
    </source>
</evidence>
<keyword evidence="4 10" id="KW-0560">Oxidoreductase</keyword>
<evidence type="ECO:0000256" key="6">
    <source>
        <dbReference type="PIRSR" id="PIRSR000190-2"/>
    </source>
</evidence>
<comment type="similarity">
    <text evidence="1">Belongs to the pyridoxamine 5'-phosphate oxidase family.</text>
</comment>
<dbReference type="Pfam" id="PF01243">
    <property type="entry name" value="PNPOx_N"/>
    <property type="match status" value="1"/>
</dbReference>
<evidence type="ECO:0000256" key="3">
    <source>
        <dbReference type="ARBA" id="ARBA00022643"/>
    </source>
</evidence>
<comment type="cofactor">
    <cofactor evidence="6">
        <name>FMN</name>
        <dbReference type="ChEBI" id="CHEBI:58210"/>
    </cofactor>
    <text evidence="6">Binds 1 FMN per subunit.</text>
</comment>
<organism evidence="10 11">
    <name type="scientific">Kocuria coralli</name>
    <dbReference type="NCBI Taxonomy" id="1461025"/>
    <lineage>
        <taxon>Bacteria</taxon>
        <taxon>Bacillati</taxon>
        <taxon>Actinomycetota</taxon>
        <taxon>Actinomycetes</taxon>
        <taxon>Micrococcales</taxon>
        <taxon>Micrococcaceae</taxon>
        <taxon>Kocuria</taxon>
    </lineage>
</organism>
<dbReference type="EMBL" id="SZWF01000025">
    <property type="protein sequence ID" value="KAA9393156.1"/>
    <property type="molecule type" value="Genomic_DNA"/>
</dbReference>
<dbReference type="Pfam" id="PF10590">
    <property type="entry name" value="PNP_phzG_C"/>
    <property type="match status" value="1"/>
</dbReference>
<dbReference type="PIRSF" id="PIRSF000190">
    <property type="entry name" value="Pyd_amn-ph_oxd"/>
    <property type="match status" value="1"/>
</dbReference>
<evidence type="ECO:0000259" key="9">
    <source>
        <dbReference type="Pfam" id="PF10590"/>
    </source>
</evidence>
<proteinExistence type="inferred from homology"/>
<dbReference type="InterPro" id="IPR012349">
    <property type="entry name" value="Split_barrel_FMN-bd"/>
</dbReference>
<name>A0A5J5KWA9_9MICC</name>
<evidence type="ECO:0000313" key="11">
    <source>
        <dbReference type="Proteomes" id="UP000325957"/>
    </source>
</evidence>
<dbReference type="NCBIfam" id="TIGR00558">
    <property type="entry name" value="pdxH"/>
    <property type="match status" value="1"/>
</dbReference>
<dbReference type="PROSITE" id="PS01064">
    <property type="entry name" value="PYRIDOX_OXIDASE"/>
    <property type="match status" value="1"/>
</dbReference>
<comment type="caution">
    <text evidence="10">The sequence shown here is derived from an EMBL/GenBank/DDBJ whole genome shotgun (WGS) entry which is preliminary data.</text>
</comment>
<feature type="binding site" evidence="6">
    <location>
        <position position="110"/>
    </location>
    <ligand>
        <name>FMN</name>
        <dbReference type="ChEBI" id="CHEBI:58210"/>
    </ligand>
</feature>
<feature type="binding site" evidence="6">
    <location>
        <begin position="66"/>
        <end position="71"/>
    </location>
    <ligand>
        <name>FMN</name>
        <dbReference type="ChEBI" id="CHEBI:58210"/>
    </ligand>
</feature>
<dbReference type="InterPro" id="IPR019576">
    <property type="entry name" value="Pyridoxamine_oxidase_dimer_C"/>
</dbReference>
<evidence type="ECO:0000256" key="4">
    <source>
        <dbReference type="ARBA" id="ARBA00023002"/>
    </source>
</evidence>
<evidence type="ECO:0000256" key="1">
    <source>
        <dbReference type="ARBA" id="ARBA00007301"/>
    </source>
</evidence>
<feature type="binding site" evidence="6">
    <location>
        <begin position="145"/>
        <end position="146"/>
    </location>
    <ligand>
        <name>FMN</name>
        <dbReference type="ChEBI" id="CHEBI:58210"/>
    </ligand>
</feature>
<dbReference type="AlphaFoldDB" id="A0A5J5KWA9"/>
<feature type="region of interest" description="Disordered" evidence="7">
    <location>
        <begin position="204"/>
        <end position="226"/>
    </location>
</feature>
<dbReference type="InterPro" id="IPR011576">
    <property type="entry name" value="Pyridox_Oxase_N"/>
</dbReference>
<dbReference type="GO" id="GO:0004733">
    <property type="term" value="F:pyridoxamine phosphate oxidase activity"/>
    <property type="evidence" value="ECO:0007669"/>
    <property type="project" value="UniProtKB-UniRule"/>
</dbReference>
<evidence type="ECO:0000313" key="10">
    <source>
        <dbReference type="EMBL" id="KAA9393156.1"/>
    </source>
</evidence>
<dbReference type="RefSeq" id="WP_158034873.1">
    <property type="nucleotide sequence ID" value="NZ_ML708629.1"/>
</dbReference>
<dbReference type="InterPro" id="IPR019740">
    <property type="entry name" value="Pyridox_Oxase_CS"/>
</dbReference>
<accession>A0A5J5KWA9</accession>
<dbReference type="OrthoDB" id="9780392at2"/>
<dbReference type="GO" id="GO:0010181">
    <property type="term" value="F:FMN binding"/>
    <property type="evidence" value="ECO:0007669"/>
    <property type="project" value="UniProtKB-UniRule"/>
</dbReference>
<feature type="domain" description="Pyridoxine 5'-phosphate oxidase dimerisation C-terminal" evidence="9">
    <location>
        <begin position="177"/>
        <end position="226"/>
    </location>
</feature>
<feature type="compositionally biased region" description="Basic and acidic residues" evidence="7">
    <location>
        <begin position="204"/>
        <end position="214"/>
    </location>
</feature>
<keyword evidence="11" id="KW-1185">Reference proteome</keyword>
<keyword evidence="3 6" id="KW-0288">FMN</keyword>
<feature type="binding site" evidence="6">
    <location>
        <position position="200"/>
    </location>
    <ligand>
        <name>FMN</name>
        <dbReference type="ChEBI" id="CHEBI:58210"/>
    </ligand>
</feature>
<dbReference type="Proteomes" id="UP000325957">
    <property type="component" value="Unassembled WGS sequence"/>
</dbReference>
<feature type="binding site" evidence="6">
    <location>
        <begin position="81"/>
        <end position="82"/>
    </location>
    <ligand>
        <name>FMN</name>
        <dbReference type="ChEBI" id="CHEBI:58210"/>
    </ligand>
</feature>
<dbReference type="PANTHER" id="PTHR10851">
    <property type="entry name" value="PYRIDOXINE-5-PHOSPHATE OXIDASE"/>
    <property type="match status" value="1"/>
</dbReference>
<dbReference type="NCBIfam" id="NF004231">
    <property type="entry name" value="PRK05679.1"/>
    <property type="match status" value="1"/>
</dbReference>
<evidence type="ECO:0000256" key="2">
    <source>
        <dbReference type="ARBA" id="ARBA00022630"/>
    </source>
</evidence>
<keyword evidence="2" id="KW-0285">Flavoprotein</keyword>
<reference evidence="10 11" key="1">
    <citation type="submission" date="2019-05" db="EMBL/GenBank/DDBJ databases">
        <title>Kocuria coralli sp. nov., a novel actinobacterium isolated from coral reef seawater.</title>
        <authorList>
            <person name="Li J."/>
        </authorList>
    </citation>
    <scope>NUCLEOTIDE SEQUENCE [LARGE SCALE GENOMIC DNA]</scope>
    <source>
        <strain evidence="10 11">SCSIO 13007</strain>
    </source>
</reference>